<dbReference type="Pfam" id="PF00290">
    <property type="entry name" value="Trp_syntA"/>
    <property type="match status" value="1"/>
</dbReference>
<evidence type="ECO:0000256" key="2">
    <source>
        <dbReference type="ARBA" id="ARBA00004733"/>
    </source>
</evidence>
<dbReference type="NCBIfam" id="TIGR00262">
    <property type="entry name" value="trpA"/>
    <property type="match status" value="1"/>
</dbReference>
<feature type="active site" description="Proton acceptor" evidence="9">
    <location>
        <position position="45"/>
    </location>
</feature>
<evidence type="ECO:0000256" key="4">
    <source>
        <dbReference type="ARBA" id="ARBA00022605"/>
    </source>
</evidence>
<gene>
    <name evidence="9 11" type="primary">trpA</name>
    <name evidence="12" type="ORF">FDZ14_05545</name>
    <name evidence="11" type="ORF">ShirakiTB12_42820</name>
</gene>
<keyword evidence="6 9" id="KW-0057">Aromatic amino acid biosynthesis</keyword>
<dbReference type="PROSITE" id="PS00167">
    <property type="entry name" value="TRP_SYNTHASE_ALPHA"/>
    <property type="match status" value="1"/>
</dbReference>
<comment type="function">
    <text evidence="1 9">The alpha subunit is responsible for the aldol cleavage of indoleglycerol phosphate to indole and glyceraldehyde 3-phosphate.</text>
</comment>
<dbReference type="InterPro" id="IPR011060">
    <property type="entry name" value="RibuloseP-bd_barrel"/>
</dbReference>
<name>A0A125PMS2_PRIMG</name>
<dbReference type="Proteomes" id="UP001165240">
    <property type="component" value="Unassembled WGS sequence"/>
</dbReference>
<dbReference type="HAMAP" id="MF_00131">
    <property type="entry name" value="Trp_synth_alpha"/>
    <property type="match status" value="1"/>
</dbReference>
<dbReference type="EC" id="4.2.1.20" evidence="9"/>
<dbReference type="GO" id="GO:0004834">
    <property type="term" value="F:tryptophan synthase activity"/>
    <property type="evidence" value="ECO:0007669"/>
    <property type="project" value="UniProtKB-UniRule"/>
</dbReference>
<evidence type="ECO:0000313" key="13">
    <source>
        <dbReference type="Proteomes" id="UP000501076"/>
    </source>
</evidence>
<dbReference type="Proteomes" id="UP000501076">
    <property type="component" value="Chromosome"/>
</dbReference>
<proteinExistence type="inferred from homology"/>
<evidence type="ECO:0000256" key="5">
    <source>
        <dbReference type="ARBA" id="ARBA00022822"/>
    </source>
</evidence>
<dbReference type="AlphaFoldDB" id="A0A125PMS2"/>
<organism evidence="12 13">
    <name type="scientific">Priestia megaterium</name>
    <name type="common">Bacillus megaterium</name>
    <dbReference type="NCBI Taxonomy" id="1404"/>
    <lineage>
        <taxon>Bacteria</taxon>
        <taxon>Bacillati</taxon>
        <taxon>Bacillota</taxon>
        <taxon>Bacilli</taxon>
        <taxon>Bacillales</taxon>
        <taxon>Bacillaceae</taxon>
        <taxon>Priestia</taxon>
    </lineage>
</organism>
<dbReference type="GO" id="GO:0005829">
    <property type="term" value="C:cytosol"/>
    <property type="evidence" value="ECO:0007669"/>
    <property type="project" value="TreeGrafter"/>
</dbReference>
<accession>A0A0L1M330</accession>
<dbReference type="RefSeq" id="WP_013084883.1">
    <property type="nucleotide sequence ID" value="NZ_AZUJ01000003.1"/>
</dbReference>
<reference evidence="12 13" key="1">
    <citation type="submission" date="2019-10" db="EMBL/GenBank/DDBJ databases">
        <title>Complete genome sequences for adaption low water activity.</title>
        <authorList>
            <person name="Zhao L."/>
            <person name="Zhong J."/>
        </authorList>
    </citation>
    <scope>NUCLEOTIDE SEQUENCE [LARGE SCALE GENOMIC DNA]</scope>
    <source>
        <strain evidence="12 13">FDU301</strain>
    </source>
</reference>
<keyword evidence="7 9" id="KW-0456">Lyase</keyword>
<evidence type="ECO:0000256" key="3">
    <source>
        <dbReference type="ARBA" id="ARBA00011270"/>
    </source>
</evidence>
<dbReference type="InterPro" id="IPR002028">
    <property type="entry name" value="Trp_synthase_suA"/>
</dbReference>
<sequence length="271" mass="29257">MNTFEARLPKHETLFIPFITAGDPHEDATVEIALSLQKQGASILELGVPYSDPLADGPIIQEASKRALSGGMSISKAIKLVSVMRKKGVKIPVILFTYFNPVLQLGLESFFALMRENEIDGVLIPDLPYEESGRIRELAAENEVAYISMVAPTSKERIQKIAADATGFLYCVSSLGVTGVRSTLPADIGTFLEDVKAAASIPVAVGFGISTSEQVEVLKEHSDGIVIGSAIVNKIGQLEQVLLNKDTRRDGLNQIEEYVASIVSPIQKCEV</sequence>
<dbReference type="EMBL" id="BSYK01000001">
    <property type="protein sequence ID" value="GMG75814.1"/>
    <property type="molecule type" value="Genomic_DNA"/>
</dbReference>
<evidence type="ECO:0000256" key="6">
    <source>
        <dbReference type="ARBA" id="ARBA00023141"/>
    </source>
</evidence>
<evidence type="ECO:0000313" key="12">
    <source>
        <dbReference type="EMBL" id="QJX75674.1"/>
    </source>
</evidence>
<keyword evidence="4 9" id="KW-0028">Amino-acid biosynthesis</keyword>
<comment type="pathway">
    <text evidence="2 9">Amino-acid biosynthesis; L-tryptophan biosynthesis; L-tryptophan from chorismate: step 5/5.</text>
</comment>
<feature type="active site" description="Proton acceptor" evidence="9">
    <location>
        <position position="56"/>
    </location>
</feature>
<comment type="subunit">
    <text evidence="3 9">Tetramer of two alpha and two beta chains.</text>
</comment>
<accession>A0A125PMS2</accession>
<dbReference type="PANTHER" id="PTHR43406:SF1">
    <property type="entry name" value="TRYPTOPHAN SYNTHASE ALPHA CHAIN, CHLOROPLASTIC"/>
    <property type="match status" value="1"/>
</dbReference>
<dbReference type="FunFam" id="3.20.20.70:FF:000037">
    <property type="entry name" value="Tryptophan synthase alpha chain"/>
    <property type="match status" value="1"/>
</dbReference>
<dbReference type="UniPathway" id="UPA00035">
    <property type="reaction ID" value="UER00044"/>
</dbReference>
<keyword evidence="5 9" id="KW-0822">Tryptophan biosynthesis</keyword>
<evidence type="ECO:0000256" key="9">
    <source>
        <dbReference type="HAMAP-Rule" id="MF_00131"/>
    </source>
</evidence>
<dbReference type="EMBL" id="CP045272">
    <property type="protein sequence ID" value="QJX75674.1"/>
    <property type="molecule type" value="Genomic_DNA"/>
</dbReference>
<dbReference type="Gene3D" id="3.20.20.70">
    <property type="entry name" value="Aldolase class I"/>
    <property type="match status" value="1"/>
</dbReference>
<protein>
    <recommendedName>
        <fullName evidence="9">Tryptophan synthase alpha chain</fullName>
        <ecNumber evidence="9">4.2.1.20</ecNumber>
    </recommendedName>
</protein>
<dbReference type="InterPro" id="IPR013785">
    <property type="entry name" value="Aldolase_TIM"/>
</dbReference>
<comment type="similarity">
    <text evidence="9 10">Belongs to the TrpA family.</text>
</comment>
<dbReference type="PANTHER" id="PTHR43406">
    <property type="entry name" value="TRYPTOPHAN SYNTHASE, ALPHA CHAIN"/>
    <property type="match status" value="1"/>
</dbReference>
<evidence type="ECO:0000256" key="1">
    <source>
        <dbReference type="ARBA" id="ARBA00003365"/>
    </source>
</evidence>
<comment type="catalytic activity">
    <reaction evidence="8 9">
        <text>(1S,2R)-1-C-(indol-3-yl)glycerol 3-phosphate + L-serine = D-glyceraldehyde 3-phosphate + L-tryptophan + H2O</text>
        <dbReference type="Rhea" id="RHEA:10532"/>
        <dbReference type="ChEBI" id="CHEBI:15377"/>
        <dbReference type="ChEBI" id="CHEBI:33384"/>
        <dbReference type="ChEBI" id="CHEBI:57912"/>
        <dbReference type="ChEBI" id="CHEBI:58866"/>
        <dbReference type="ChEBI" id="CHEBI:59776"/>
        <dbReference type="EC" id="4.2.1.20"/>
    </reaction>
</comment>
<evidence type="ECO:0000313" key="11">
    <source>
        <dbReference type="EMBL" id="GMG75814.1"/>
    </source>
</evidence>
<dbReference type="InterPro" id="IPR018204">
    <property type="entry name" value="Trp_synthase_alpha_AS"/>
</dbReference>
<evidence type="ECO:0000256" key="10">
    <source>
        <dbReference type="RuleBase" id="RU003662"/>
    </source>
</evidence>
<reference evidence="11" key="2">
    <citation type="journal article" date="2024" name="Appl Microbiol">
        <title>Effect of kuratsuki Bacillus and Priestia on Taste of Sake.</title>
        <authorList>
            <person name="Kobayashi K."/>
            <person name="Nishida H."/>
        </authorList>
    </citation>
    <scope>NUCLEOTIDE SEQUENCE</scope>
    <source>
        <strain evidence="11">B-12</strain>
    </source>
</reference>
<dbReference type="CDD" id="cd04724">
    <property type="entry name" value="Tryptophan_synthase_alpha"/>
    <property type="match status" value="1"/>
</dbReference>
<evidence type="ECO:0000256" key="8">
    <source>
        <dbReference type="ARBA" id="ARBA00049047"/>
    </source>
</evidence>
<dbReference type="SUPFAM" id="SSF51366">
    <property type="entry name" value="Ribulose-phoshate binding barrel"/>
    <property type="match status" value="1"/>
</dbReference>
<evidence type="ECO:0000256" key="7">
    <source>
        <dbReference type="ARBA" id="ARBA00023239"/>
    </source>
</evidence>